<proteinExistence type="predicted"/>
<dbReference type="InterPro" id="IPR014710">
    <property type="entry name" value="RmlC-like_jellyroll"/>
</dbReference>
<evidence type="ECO:0000313" key="2">
    <source>
        <dbReference type="EMBL" id="TRO67547.1"/>
    </source>
</evidence>
<evidence type="ECO:0000259" key="1">
    <source>
        <dbReference type="Pfam" id="PF07883"/>
    </source>
</evidence>
<dbReference type="Proteomes" id="UP000315131">
    <property type="component" value="Unassembled WGS sequence"/>
</dbReference>
<accession>A0A550I983</accession>
<dbReference type="Pfam" id="PF07883">
    <property type="entry name" value="Cupin_2"/>
    <property type="match status" value="1"/>
</dbReference>
<comment type="caution">
    <text evidence="2">The sequence shown here is derived from an EMBL/GenBank/DDBJ whole genome shotgun (WGS) entry which is preliminary data.</text>
</comment>
<evidence type="ECO:0000313" key="3">
    <source>
        <dbReference type="Proteomes" id="UP000315131"/>
    </source>
</evidence>
<dbReference type="CDD" id="cd06989">
    <property type="entry name" value="cupin_DRT102"/>
    <property type="match status" value="1"/>
</dbReference>
<dbReference type="OrthoDB" id="1433532at2"/>
<gene>
    <name evidence="2" type="ORF">FGM01_01050</name>
</gene>
<dbReference type="AlphaFoldDB" id="A0A550I983"/>
<dbReference type="InterPro" id="IPR011051">
    <property type="entry name" value="RmlC_Cupin_sf"/>
</dbReference>
<protein>
    <submittedName>
        <fullName evidence="2">Cupin domain-containing protein</fullName>
    </submittedName>
</protein>
<sequence>MLISLFFTIDSYSQESSLAIDIYDSSLEWGGCPEFMPVGCNISVLHGDPNAGNADVLFKVPANTDIPLHWHNSAERMVLLSGEMDVTYEGEETQQLKPGTYAYGPARKAHTARCKDAGPCVLFIAFIGAVDAMEGSPD</sequence>
<name>A0A550I983_9FLAO</name>
<dbReference type="InterPro" id="IPR013096">
    <property type="entry name" value="Cupin_2"/>
</dbReference>
<keyword evidence="3" id="KW-1185">Reference proteome</keyword>
<feature type="domain" description="Cupin type-2" evidence="1">
    <location>
        <begin position="57"/>
        <end position="124"/>
    </location>
</feature>
<dbReference type="SUPFAM" id="SSF51182">
    <property type="entry name" value="RmlC-like cupins"/>
    <property type="match status" value="1"/>
</dbReference>
<organism evidence="2 3">
    <name type="scientific">Christiangramia sabulilitoris</name>
    <dbReference type="NCBI Taxonomy" id="2583991"/>
    <lineage>
        <taxon>Bacteria</taxon>
        <taxon>Pseudomonadati</taxon>
        <taxon>Bacteroidota</taxon>
        <taxon>Flavobacteriia</taxon>
        <taxon>Flavobacteriales</taxon>
        <taxon>Flavobacteriaceae</taxon>
        <taxon>Christiangramia</taxon>
    </lineage>
</organism>
<dbReference type="EMBL" id="VHSF01000001">
    <property type="protein sequence ID" value="TRO67547.1"/>
    <property type="molecule type" value="Genomic_DNA"/>
</dbReference>
<dbReference type="Gene3D" id="2.60.120.10">
    <property type="entry name" value="Jelly Rolls"/>
    <property type="match status" value="1"/>
</dbReference>
<reference evidence="2 3" key="1">
    <citation type="submission" date="2019-06" db="EMBL/GenBank/DDBJ databases">
        <title>Gramella sabulilitoris sp. nov., isolated from a marine sand.</title>
        <authorList>
            <person name="Yoon J.-H."/>
        </authorList>
    </citation>
    <scope>NUCLEOTIDE SEQUENCE [LARGE SCALE GENOMIC DNA]</scope>
    <source>
        <strain evidence="2 3">HSMS-1</strain>
    </source>
</reference>